<dbReference type="STRING" id="1166337.SAMN05192580_2337"/>
<keyword evidence="3" id="KW-1185">Reference proteome</keyword>
<dbReference type="InterPro" id="IPR029052">
    <property type="entry name" value="Metallo-depent_PP-like"/>
</dbReference>
<dbReference type="AlphaFoldDB" id="A0A1I6L5X9"/>
<dbReference type="SUPFAM" id="SSF56300">
    <property type="entry name" value="Metallo-dependent phosphatases"/>
    <property type="match status" value="1"/>
</dbReference>
<dbReference type="RefSeq" id="WP_093314732.1">
    <property type="nucleotide sequence ID" value="NZ_FOZG01000002.1"/>
</dbReference>
<dbReference type="GO" id="GO:0110154">
    <property type="term" value="P:RNA decapping"/>
    <property type="evidence" value="ECO:0007669"/>
    <property type="project" value="TreeGrafter"/>
</dbReference>
<dbReference type="InterPro" id="IPR050126">
    <property type="entry name" value="Ap4A_hydrolase"/>
</dbReference>
<dbReference type="GO" id="GO:0016791">
    <property type="term" value="F:phosphatase activity"/>
    <property type="evidence" value="ECO:0007669"/>
    <property type="project" value="TreeGrafter"/>
</dbReference>
<proteinExistence type="predicted"/>
<evidence type="ECO:0000259" key="1">
    <source>
        <dbReference type="Pfam" id="PF00149"/>
    </source>
</evidence>
<accession>A0A1I6L5X9</accession>
<dbReference type="CDD" id="cd00144">
    <property type="entry name" value="MPP_PPP_family"/>
    <property type="match status" value="1"/>
</dbReference>
<dbReference type="GO" id="GO:0008803">
    <property type="term" value="F:bis(5'-nucleosyl)-tetraphosphatase (symmetrical) activity"/>
    <property type="evidence" value="ECO:0007669"/>
    <property type="project" value="TreeGrafter"/>
</dbReference>
<dbReference type="GO" id="GO:0005737">
    <property type="term" value="C:cytoplasm"/>
    <property type="evidence" value="ECO:0007669"/>
    <property type="project" value="TreeGrafter"/>
</dbReference>
<gene>
    <name evidence="2" type="ORF">SAMN05192580_2337</name>
</gene>
<dbReference type="PANTHER" id="PTHR42850:SF4">
    <property type="entry name" value="ZINC-DEPENDENT ENDOPOLYPHOSPHATASE"/>
    <property type="match status" value="1"/>
</dbReference>
<dbReference type="InterPro" id="IPR004843">
    <property type="entry name" value="Calcineurin-like_PHP"/>
</dbReference>
<dbReference type="Gene3D" id="3.60.21.10">
    <property type="match status" value="1"/>
</dbReference>
<dbReference type="EMBL" id="FOZG01000002">
    <property type="protein sequence ID" value="SFR98832.1"/>
    <property type="molecule type" value="Genomic_DNA"/>
</dbReference>
<protein>
    <submittedName>
        <fullName evidence="2">Serine/threonine protein phosphatase 1</fullName>
    </submittedName>
</protein>
<feature type="domain" description="Calcineurin-like phosphoesterase" evidence="1">
    <location>
        <begin position="27"/>
        <end position="219"/>
    </location>
</feature>
<reference evidence="2 3" key="1">
    <citation type="submission" date="2016-10" db="EMBL/GenBank/DDBJ databases">
        <authorList>
            <person name="de Groot N.N."/>
        </authorList>
    </citation>
    <scope>NUCLEOTIDE SEQUENCE [LARGE SCALE GENOMIC DNA]</scope>
    <source>
        <strain evidence="2 3">S5-249</strain>
    </source>
</reference>
<dbReference type="Proteomes" id="UP000198824">
    <property type="component" value="Unassembled WGS sequence"/>
</dbReference>
<dbReference type="PANTHER" id="PTHR42850">
    <property type="entry name" value="METALLOPHOSPHOESTERASE"/>
    <property type="match status" value="1"/>
</dbReference>
<sequence length="258" mass="28699">MGFWKKIIGAKRTEPAPWTPAGPPDARAYVVGDVHGRLDRLDALLAMIDRDRAEQPERRTLIAFLGDYIDRGPHSAGVIDRLAKYVPADAEALFLAGNHEDALLQVLQGAPGMLRNWLRFGGDACARSYGVDEDRLVAAGELVGARMLGEAIPEAHHRFLRNLRDRWVFGDYLFVHAGIRPGIRLDAQIPADLLWIREPFLSARHAHGMMVVHGHTIVDAAEEHANRIAIDTGAFRSGRLTALVIEDDRRRFLVTDPD</sequence>
<dbReference type="OrthoDB" id="9807890at2"/>
<name>A0A1I6L5X9_9SPHN</name>
<dbReference type="Pfam" id="PF00149">
    <property type="entry name" value="Metallophos"/>
    <property type="match status" value="1"/>
</dbReference>
<evidence type="ECO:0000313" key="3">
    <source>
        <dbReference type="Proteomes" id="UP000198824"/>
    </source>
</evidence>
<evidence type="ECO:0000313" key="2">
    <source>
        <dbReference type="EMBL" id="SFR98832.1"/>
    </source>
</evidence>
<organism evidence="2 3">
    <name type="scientific">Sphingomonas jatrophae</name>
    <dbReference type="NCBI Taxonomy" id="1166337"/>
    <lineage>
        <taxon>Bacteria</taxon>
        <taxon>Pseudomonadati</taxon>
        <taxon>Pseudomonadota</taxon>
        <taxon>Alphaproteobacteria</taxon>
        <taxon>Sphingomonadales</taxon>
        <taxon>Sphingomonadaceae</taxon>
        <taxon>Sphingomonas</taxon>
    </lineage>
</organism>